<dbReference type="GO" id="GO:0072659">
    <property type="term" value="P:protein localization to plasma membrane"/>
    <property type="evidence" value="ECO:0007669"/>
    <property type="project" value="TreeGrafter"/>
</dbReference>
<gene>
    <name evidence="7" type="ORF">Lalb_Chr18g0060581</name>
</gene>
<evidence type="ECO:0000313" key="7">
    <source>
        <dbReference type="EMBL" id="KAE9595079.1"/>
    </source>
</evidence>
<evidence type="ECO:0000256" key="4">
    <source>
        <dbReference type="ARBA" id="ARBA00022490"/>
    </source>
</evidence>
<dbReference type="GO" id="GO:0005829">
    <property type="term" value="C:cytosol"/>
    <property type="evidence" value="ECO:0007669"/>
    <property type="project" value="UniProtKB-SubCell"/>
</dbReference>
<accession>A0A6A5NZM0</accession>
<dbReference type="InterPro" id="IPR018619">
    <property type="entry name" value="Hyccin"/>
</dbReference>
<evidence type="ECO:0000313" key="8">
    <source>
        <dbReference type="Proteomes" id="UP000447434"/>
    </source>
</evidence>
<dbReference type="AlphaFoldDB" id="A0A6A5NZM0"/>
<name>A0A6A5NZM0_LUPAL</name>
<keyword evidence="3" id="KW-1003">Cell membrane</keyword>
<dbReference type="Pfam" id="PF09790">
    <property type="entry name" value="Hyccin"/>
    <property type="match status" value="1"/>
</dbReference>
<evidence type="ECO:0000256" key="1">
    <source>
        <dbReference type="ARBA" id="ARBA00004236"/>
    </source>
</evidence>
<comment type="caution">
    <text evidence="7">The sequence shown here is derived from an EMBL/GenBank/DDBJ whole genome shotgun (WGS) entry which is preliminary data.</text>
</comment>
<evidence type="ECO:0000256" key="3">
    <source>
        <dbReference type="ARBA" id="ARBA00022475"/>
    </source>
</evidence>
<keyword evidence="4" id="KW-0963">Cytoplasm</keyword>
<proteinExistence type="inferred from homology"/>
<comment type="similarity">
    <text evidence="6">Belongs to the Hyccin family.</text>
</comment>
<evidence type="ECO:0000256" key="6">
    <source>
        <dbReference type="ARBA" id="ARBA00034482"/>
    </source>
</evidence>
<evidence type="ECO:0000256" key="2">
    <source>
        <dbReference type="ARBA" id="ARBA00004514"/>
    </source>
</evidence>
<sequence>MNMDLDIQNSSSSSSSTMHTWWEQISKARSRIHSLINLLPSSSSSSSESLLSLADSDRPALSLLSSPTAYSSISSALSSPSSGSGSDPLCHWLYDTFLSDDPHLRLLLLSYLPLISGLYLSRIHHNSISTPPPSLAGFEAVLLALYSSEVKSRSGKPILLTLPDLSQPSIYHSPLNKPFTSKPSVSLLSPPLEPQLAVKSTKRASIVGVAFDLFYKHISQMPSWSKIEFCQFASGWAGQDCPCNAQFDEIHVNGLGVAALESNEIQDFVQDMGNLEIEEYDKVEVSKGGRIPLPWEILQPVLRILGHCLLGPLNSQDVKDAASFAVRRLYARASHDLVPQGILATRSLIQLDKRARQAVKMAAAAVNASSNVNTPTKVKKPEVLLVSK</sequence>
<dbReference type="GO" id="GO:0005886">
    <property type="term" value="C:plasma membrane"/>
    <property type="evidence" value="ECO:0007669"/>
    <property type="project" value="UniProtKB-SubCell"/>
</dbReference>
<reference evidence="8" key="1">
    <citation type="journal article" date="2020" name="Nat. Commun.">
        <title>Genome sequence of the cluster root forming white lupin.</title>
        <authorList>
            <person name="Hufnagel B."/>
            <person name="Marques A."/>
            <person name="Soriano A."/>
            <person name="Marques L."/>
            <person name="Divol F."/>
            <person name="Doumas P."/>
            <person name="Sallet E."/>
            <person name="Mancinotti D."/>
            <person name="Carrere S."/>
            <person name="Marande W."/>
            <person name="Arribat S."/>
            <person name="Keller J."/>
            <person name="Huneau C."/>
            <person name="Blein T."/>
            <person name="Aime D."/>
            <person name="Laguerre M."/>
            <person name="Taylor J."/>
            <person name="Schubert V."/>
            <person name="Nelson M."/>
            <person name="Geu-Flores F."/>
            <person name="Crespi M."/>
            <person name="Gallardo-Guerrero K."/>
            <person name="Delaux P.-M."/>
            <person name="Salse J."/>
            <person name="Berges H."/>
            <person name="Guyot R."/>
            <person name="Gouzy J."/>
            <person name="Peret B."/>
        </authorList>
    </citation>
    <scope>NUCLEOTIDE SEQUENCE [LARGE SCALE GENOMIC DNA]</scope>
    <source>
        <strain evidence="8">cv. Amiga</strain>
    </source>
</reference>
<dbReference type="OrthoDB" id="18937at2759"/>
<dbReference type="Proteomes" id="UP000447434">
    <property type="component" value="Chromosome 18"/>
</dbReference>
<dbReference type="EMBL" id="WOCE01000018">
    <property type="protein sequence ID" value="KAE9595079.1"/>
    <property type="molecule type" value="Genomic_DNA"/>
</dbReference>
<keyword evidence="5" id="KW-0472">Membrane</keyword>
<evidence type="ECO:0000256" key="5">
    <source>
        <dbReference type="ARBA" id="ARBA00023136"/>
    </source>
</evidence>
<protein>
    <submittedName>
        <fullName evidence="7">Putative hyccin</fullName>
    </submittedName>
</protein>
<keyword evidence="8" id="KW-1185">Reference proteome</keyword>
<dbReference type="GO" id="GO:0046854">
    <property type="term" value="P:phosphatidylinositol phosphate biosynthetic process"/>
    <property type="evidence" value="ECO:0007669"/>
    <property type="project" value="TreeGrafter"/>
</dbReference>
<dbReference type="PANTHER" id="PTHR31220:SF1">
    <property type="entry name" value="GH21176P"/>
    <property type="match status" value="1"/>
</dbReference>
<organism evidence="7 8">
    <name type="scientific">Lupinus albus</name>
    <name type="common">White lupine</name>
    <name type="synonym">Lupinus termis</name>
    <dbReference type="NCBI Taxonomy" id="3870"/>
    <lineage>
        <taxon>Eukaryota</taxon>
        <taxon>Viridiplantae</taxon>
        <taxon>Streptophyta</taxon>
        <taxon>Embryophyta</taxon>
        <taxon>Tracheophyta</taxon>
        <taxon>Spermatophyta</taxon>
        <taxon>Magnoliopsida</taxon>
        <taxon>eudicotyledons</taxon>
        <taxon>Gunneridae</taxon>
        <taxon>Pentapetalae</taxon>
        <taxon>rosids</taxon>
        <taxon>fabids</taxon>
        <taxon>Fabales</taxon>
        <taxon>Fabaceae</taxon>
        <taxon>Papilionoideae</taxon>
        <taxon>50 kb inversion clade</taxon>
        <taxon>genistoids sensu lato</taxon>
        <taxon>core genistoids</taxon>
        <taxon>Genisteae</taxon>
        <taxon>Lupinus</taxon>
    </lineage>
</organism>
<comment type="subcellular location">
    <subcellularLocation>
        <location evidence="1">Cell membrane</location>
    </subcellularLocation>
    <subcellularLocation>
        <location evidence="2">Cytoplasm</location>
        <location evidence="2">Cytosol</location>
    </subcellularLocation>
</comment>
<dbReference type="PANTHER" id="PTHR31220">
    <property type="entry name" value="HYCCIN RELATED"/>
    <property type="match status" value="1"/>
</dbReference>